<name>A0A0R2H3U2_WEIVI</name>
<organism evidence="4 5">
    <name type="scientific">Weissella viridescens</name>
    <name type="common">Lactobacillus viridescens</name>
    <dbReference type="NCBI Taxonomy" id="1629"/>
    <lineage>
        <taxon>Bacteria</taxon>
        <taxon>Bacillati</taxon>
        <taxon>Bacillota</taxon>
        <taxon>Bacilli</taxon>
        <taxon>Lactobacillales</taxon>
        <taxon>Lactobacillaceae</taxon>
        <taxon>Weissella</taxon>
    </lineage>
</organism>
<dbReference type="GO" id="GO:0051301">
    <property type="term" value="P:cell division"/>
    <property type="evidence" value="ECO:0007669"/>
    <property type="project" value="UniProtKB-KW"/>
</dbReference>
<proteinExistence type="inferred from homology"/>
<dbReference type="GO" id="GO:0007059">
    <property type="term" value="P:chromosome segregation"/>
    <property type="evidence" value="ECO:0007669"/>
    <property type="project" value="UniProtKB-UniRule"/>
</dbReference>
<keyword evidence="1 3" id="KW-0159">Chromosome partition</keyword>
<dbReference type="Gene3D" id="6.10.250.2410">
    <property type="match status" value="1"/>
</dbReference>
<reference evidence="4 5" key="1">
    <citation type="journal article" date="2015" name="Genome Announc.">
        <title>Expanding the biotechnology potential of lactobacilli through comparative genomics of 213 strains and associated genera.</title>
        <authorList>
            <person name="Sun Z."/>
            <person name="Harris H.M."/>
            <person name="McCann A."/>
            <person name="Guo C."/>
            <person name="Argimon S."/>
            <person name="Zhang W."/>
            <person name="Yang X."/>
            <person name="Jeffery I.B."/>
            <person name="Cooney J.C."/>
            <person name="Kagawa T.F."/>
            <person name="Liu W."/>
            <person name="Song Y."/>
            <person name="Salvetti E."/>
            <person name="Wrobel A."/>
            <person name="Rasinkangas P."/>
            <person name="Parkhill J."/>
            <person name="Rea M.C."/>
            <person name="O'Sullivan O."/>
            <person name="Ritari J."/>
            <person name="Douillard F.P."/>
            <person name="Paul Ross R."/>
            <person name="Yang R."/>
            <person name="Briner A.E."/>
            <person name="Felis G.E."/>
            <person name="de Vos W.M."/>
            <person name="Barrangou R."/>
            <person name="Klaenhammer T.R."/>
            <person name="Caufield P.W."/>
            <person name="Cui Y."/>
            <person name="Zhang H."/>
            <person name="O'Toole P.W."/>
        </authorList>
    </citation>
    <scope>NUCLEOTIDE SEQUENCE [LARGE SCALE GENOMIC DNA]</scope>
    <source>
        <strain evidence="4 5">DSM 20410</strain>
    </source>
</reference>
<dbReference type="AlphaFoldDB" id="A0A0R2H3U2"/>
<dbReference type="OrthoDB" id="9811016at2"/>
<accession>A0A0R2H3U2</accession>
<comment type="function">
    <text evidence="3">Participates in chromosomal partition during cell division. May act via the formation of a condensin-like complex containing Smc and ScpB that pull DNA away from mid-cell into both cell halves.</text>
</comment>
<keyword evidence="3" id="KW-0963">Cytoplasm</keyword>
<evidence type="ECO:0000313" key="5">
    <source>
        <dbReference type="Proteomes" id="UP000051992"/>
    </source>
</evidence>
<dbReference type="PANTHER" id="PTHR33969:SF2">
    <property type="entry name" value="SEGREGATION AND CONDENSATION PROTEIN A"/>
    <property type="match status" value="1"/>
</dbReference>
<dbReference type="Proteomes" id="UP000051992">
    <property type="component" value="Unassembled WGS sequence"/>
</dbReference>
<comment type="subunit">
    <text evidence="3">Component of a cohesin-like complex composed of ScpA, ScpB and the Smc homodimer, in which ScpA and ScpB bind to the head domain of Smc. The presence of the three proteins is required for the association of the complex with DNA.</text>
</comment>
<evidence type="ECO:0000256" key="3">
    <source>
        <dbReference type="HAMAP-Rule" id="MF_01805"/>
    </source>
</evidence>
<evidence type="ECO:0000256" key="2">
    <source>
        <dbReference type="ARBA" id="ARBA00044777"/>
    </source>
</evidence>
<evidence type="ECO:0000313" key="4">
    <source>
        <dbReference type="EMBL" id="KRN47067.1"/>
    </source>
</evidence>
<dbReference type="PATRIC" id="fig|1629.5.peg.340"/>
<dbReference type="RefSeq" id="WP_057744129.1">
    <property type="nucleotide sequence ID" value="NZ_BJLU01000003.1"/>
</dbReference>
<keyword evidence="5" id="KW-1185">Reference proteome</keyword>
<keyword evidence="3" id="KW-0132">Cell division</keyword>
<dbReference type="EMBL" id="JQBM01000001">
    <property type="protein sequence ID" value="KRN47067.1"/>
    <property type="molecule type" value="Genomic_DNA"/>
</dbReference>
<evidence type="ECO:0000256" key="1">
    <source>
        <dbReference type="ARBA" id="ARBA00022829"/>
    </source>
</evidence>
<dbReference type="InterPro" id="IPR003768">
    <property type="entry name" value="ScpA"/>
</dbReference>
<protein>
    <recommendedName>
        <fullName evidence="2 3">Segregation and condensation protein A</fullName>
    </recommendedName>
</protein>
<comment type="similarity">
    <text evidence="3">Belongs to the ScpA family.</text>
</comment>
<dbReference type="HAMAP" id="MF_01805">
    <property type="entry name" value="ScpA"/>
    <property type="match status" value="1"/>
</dbReference>
<comment type="subcellular location">
    <subcellularLocation>
        <location evidence="3">Cytoplasm</location>
    </subcellularLocation>
    <text evidence="3">Associated with two foci at the outer edges of the nucleoid region in young cells, and at four foci within both cell halves in older cells.</text>
</comment>
<keyword evidence="3" id="KW-0131">Cell cycle</keyword>
<dbReference type="Pfam" id="PF02616">
    <property type="entry name" value="SMC_ScpA"/>
    <property type="match status" value="1"/>
</dbReference>
<comment type="caution">
    <text evidence="4">The sequence shown here is derived from an EMBL/GenBank/DDBJ whole genome shotgun (WGS) entry which is preliminary data.</text>
</comment>
<gene>
    <name evidence="3" type="primary">scpA</name>
    <name evidence="4" type="ORF">IV50_GL000337</name>
</gene>
<dbReference type="PANTHER" id="PTHR33969">
    <property type="entry name" value="SEGREGATION AND CONDENSATION PROTEIN A"/>
    <property type="match status" value="1"/>
</dbReference>
<sequence length="258" mass="29553">MTDQITYHLEDFDGPLDLLLHLIHVNEMDIFDIQITEITQQYLDFIHQAEDRNLDVAGDFLVMAANLMAIKSKDLIPVMVDEQDDSLAEYVDEPDPKAELMQQLLDYQQYQNAATQLRVLEEDRQQQFSRAPETTDPLADADAFIPTPVGVQVDALQQAFNKLLARRQIQVDRAKTRSLAPARPSIEVKIEAIKARFAHQSVLRFDDLFEGQTSKSDVIVTFLGVLELVRHQQLYVTQQDNFDQIILKNQLTGEQNDE</sequence>
<dbReference type="GO" id="GO:0005737">
    <property type="term" value="C:cytoplasm"/>
    <property type="evidence" value="ECO:0007669"/>
    <property type="project" value="UniProtKB-SubCell"/>
</dbReference>
<dbReference type="GO" id="GO:0006260">
    <property type="term" value="P:DNA replication"/>
    <property type="evidence" value="ECO:0007669"/>
    <property type="project" value="UniProtKB-UniRule"/>
</dbReference>